<comment type="similarity">
    <text evidence="1">Belongs to the MlaA family.</text>
</comment>
<dbReference type="PANTHER" id="PTHR30035:SF3">
    <property type="entry name" value="INTERMEMBRANE PHOSPHOLIPID TRANSPORT SYSTEM LIPOPROTEIN MLAA"/>
    <property type="match status" value="1"/>
</dbReference>
<evidence type="ECO:0000313" key="5">
    <source>
        <dbReference type="EMBL" id="TFU03404.1"/>
    </source>
</evidence>
<sequence length="303" mass="32743">MRSIAHHAGRGRTCCSSAAVAPQHKRFQRVLMRLIPASIAALSLVLVGACATPRPGSMARAEADPWESTNRQIYKFNKRADKYAFKPLAQGYRAVVPAAARRGIGNAYDNYLEPLSFANAVLQGKVSQAFRTLDRFIINSTLGVGGLADHATDMGRPREKEDFGQTFAYWGIPSGPYMMFPIFGPRTLLDFAGLGADIVLDPADMIRNALSTIGPYWTIGIFGAKATVTRAELIEAGADQALADSLDEYATVRAAYLSRRKAQIWSGIPMPDDEDAPVEDAPLAPGATPQPKPVDAPKPTQQP</sequence>
<dbReference type="PANTHER" id="PTHR30035">
    <property type="entry name" value="LIPOPROTEIN VACJ-RELATED"/>
    <property type="match status" value="1"/>
</dbReference>
<evidence type="ECO:0000256" key="2">
    <source>
        <dbReference type="ARBA" id="ARBA00022729"/>
    </source>
</evidence>
<feature type="compositionally biased region" description="Pro residues" evidence="3">
    <location>
        <begin position="288"/>
        <end position="303"/>
    </location>
</feature>
<feature type="transmembrane region" description="Helical" evidence="4">
    <location>
        <begin position="30"/>
        <end position="49"/>
    </location>
</feature>
<proteinExistence type="inferred from homology"/>
<keyword evidence="4" id="KW-0812">Transmembrane</keyword>
<dbReference type="PRINTS" id="PR01805">
    <property type="entry name" value="VACJLIPOPROT"/>
</dbReference>
<dbReference type="Pfam" id="PF04333">
    <property type="entry name" value="MlaA"/>
    <property type="match status" value="1"/>
</dbReference>
<keyword evidence="5" id="KW-0449">Lipoprotein</keyword>
<dbReference type="OrthoDB" id="9785326at2"/>
<name>A0A4Y9EP63_9SPHN</name>
<evidence type="ECO:0000256" key="1">
    <source>
        <dbReference type="ARBA" id="ARBA00010634"/>
    </source>
</evidence>
<evidence type="ECO:0000256" key="4">
    <source>
        <dbReference type="SAM" id="Phobius"/>
    </source>
</evidence>
<dbReference type="EMBL" id="SIHO01000002">
    <property type="protein sequence ID" value="TFU03404.1"/>
    <property type="molecule type" value="Genomic_DNA"/>
</dbReference>
<organism evidence="5 6">
    <name type="scientific">Glacieibacterium arshaanense</name>
    <dbReference type="NCBI Taxonomy" id="2511025"/>
    <lineage>
        <taxon>Bacteria</taxon>
        <taxon>Pseudomonadati</taxon>
        <taxon>Pseudomonadota</taxon>
        <taxon>Alphaproteobacteria</taxon>
        <taxon>Sphingomonadales</taxon>
        <taxon>Sphingosinicellaceae</taxon>
        <taxon>Glacieibacterium</taxon>
    </lineage>
</organism>
<keyword evidence="2" id="KW-0732">Signal</keyword>
<dbReference type="Proteomes" id="UP000297737">
    <property type="component" value="Unassembled WGS sequence"/>
</dbReference>
<reference evidence="5 6" key="1">
    <citation type="submission" date="2019-02" db="EMBL/GenBank/DDBJ databases">
        <title>Polymorphobacter sp. isolated from the lake at the Tibet of China.</title>
        <authorList>
            <person name="Li A."/>
        </authorList>
    </citation>
    <scope>NUCLEOTIDE SEQUENCE [LARGE SCALE GENOMIC DNA]</scope>
    <source>
        <strain evidence="5 6">DJ1R-1</strain>
    </source>
</reference>
<dbReference type="GO" id="GO:0120010">
    <property type="term" value="P:intermembrane phospholipid transfer"/>
    <property type="evidence" value="ECO:0007669"/>
    <property type="project" value="TreeGrafter"/>
</dbReference>
<dbReference type="GO" id="GO:0016020">
    <property type="term" value="C:membrane"/>
    <property type="evidence" value="ECO:0007669"/>
    <property type="project" value="InterPro"/>
</dbReference>
<feature type="region of interest" description="Disordered" evidence="3">
    <location>
        <begin position="268"/>
        <end position="303"/>
    </location>
</feature>
<keyword evidence="4" id="KW-0472">Membrane</keyword>
<accession>A0A4Y9EP63</accession>
<keyword evidence="6" id="KW-1185">Reference proteome</keyword>
<protein>
    <submittedName>
        <fullName evidence="5">VacJ family lipoprotein</fullName>
    </submittedName>
</protein>
<gene>
    <name evidence="5" type="ORF">EUV02_09525</name>
</gene>
<dbReference type="InterPro" id="IPR007428">
    <property type="entry name" value="MlaA"/>
</dbReference>
<keyword evidence="4" id="KW-1133">Transmembrane helix</keyword>
<evidence type="ECO:0000256" key="3">
    <source>
        <dbReference type="SAM" id="MobiDB-lite"/>
    </source>
</evidence>
<evidence type="ECO:0000313" key="6">
    <source>
        <dbReference type="Proteomes" id="UP000297737"/>
    </source>
</evidence>
<dbReference type="AlphaFoldDB" id="A0A4Y9EP63"/>
<comment type="caution">
    <text evidence="5">The sequence shown here is derived from an EMBL/GenBank/DDBJ whole genome shotgun (WGS) entry which is preliminary data.</text>
</comment>